<name>A0A5B8UW46_9SPHI</name>
<sequence>MPDAVLLGLLFGIPLAGSSLVCYFLYKRLIRVGNKSPRLISILVFAGCYVLIFAAIFIIILNSIRLER</sequence>
<keyword evidence="1" id="KW-1133">Transmembrane helix</keyword>
<dbReference type="KEGG" id="mgin:FRZ54_11255"/>
<protein>
    <submittedName>
        <fullName evidence="2">Uncharacterized protein</fullName>
    </submittedName>
</protein>
<accession>A0A5B8UW46</accession>
<keyword evidence="3" id="KW-1185">Reference proteome</keyword>
<feature type="transmembrane region" description="Helical" evidence="1">
    <location>
        <begin position="6"/>
        <end position="26"/>
    </location>
</feature>
<organism evidence="2 3">
    <name type="scientific">Mucilaginibacter ginsenosidivorans</name>
    <dbReference type="NCBI Taxonomy" id="398053"/>
    <lineage>
        <taxon>Bacteria</taxon>
        <taxon>Pseudomonadati</taxon>
        <taxon>Bacteroidota</taxon>
        <taxon>Sphingobacteriia</taxon>
        <taxon>Sphingobacteriales</taxon>
        <taxon>Sphingobacteriaceae</taxon>
        <taxon>Mucilaginibacter</taxon>
    </lineage>
</organism>
<dbReference type="RefSeq" id="WP_147031705.1">
    <property type="nucleotide sequence ID" value="NZ_CP042436.1"/>
</dbReference>
<gene>
    <name evidence="2" type="ORF">FRZ54_11255</name>
</gene>
<feature type="transmembrane region" description="Helical" evidence="1">
    <location>
        <begin position="38"/>
        <end position="61"/>
    </location>
</feature>
<keyword evidence="1" id="KW-0472">Membrane</keyword>
<evidence type="ECO:0000313" key="2">
    <source>
        <dbReference type="EMBL" id="QEC63129.1"/>
    </source>
</evidence>
<proteinExistence type="predicted"/>
<evidence type="ECO:0000256" key="1">
    <source>
        <dbReference type="SAM" id="Phobius"/>
    </source>
</evidence>
<evidence type="ECO:0000313" key="3">
    <source>
        <dbReference type="Proteomes" id="UP000321479"/>
    </source>
</evidence>
<dbReference type="AlphaFoldDB" id="A0A5B8UW46"/>
<reference evidence="2 3" key="1">
    <citation type="journal article" date="2017" name="Curr. Microbiol.">
        <title>Mucilaginibacter ginsenosidivorans sp. nov., Isolated from Soil of Ginseng Field.</title>
        <authorList>
            <person name="Kim M.M."/>
            <person name="Siddiqi M.Z."/>
            <person name="Im W.T."/>
        </authorList>
    </citation>
    <scope>NUCLEOTIDE SEQUENCE [LARGE SCALE GENOMIC DNA]</scope>
    <source>
        <strain evidence="2 3">Gsoil 3017</strain>
    </source>
</reference>
<dbReference type="EMBL" id="CP042436">
    <property type="protein sequence ID" value="QEC63129.1"/>
    <property type="molecule type" value="Genomic_DNA"/>
</dbReference>
<keyword evidence="1" id="KW-0812">Transmembrane</keyword>
<dbReference type="Proteomes" id="UP000321479">
    <property type="component" value="Chromosome"/>
</dbReference>